<dbReference type="Gene3D" id="2.40.70.10">
    <property type="entry name" value="Acid Proteases"/>
    <property type="match status" value="2"/>
</dbReference>
<keyword evidence="4 5" id="KW-0378">Hydrolase</keyword>
<evidence type="ECO:0000256" key="6">
    <source>
        <dbReference type="SAM" id="SignalP"/>
    </source>
</evidence>
<dbReference type="InterPro" id="IPR001969">
    <property type="entry name" value="Aspartic_peptidase_AS"/>
</dbReference>
<sequence>MVAPSILLLAASALGFSAAVPVNEVKPSSFKVVQERNPNYDNGTFVPRGALAMYKAYMKYGKPVPDVIQQKVSEYRDAKKARLAKRATSGSVATTPVNDDEEYITPVSIGTPAQTLNLDFDTGSSDLWVYSTLLPAADDKGQTEWAPAKSTSAKKLSGYTWKISYGDGSSSSGIVYQDVVTIGGISYAKQAVEAAEKVSSEFVSDTDSDGLLGLAFSNLNSVSPVAQKTFFDNIKSTLAKPLFVANLKHDTAGTYEFGAIDTSEYTGEIAYTSVSTSPGYWTFDASGYSIGSAANAGSTIQGIADTGTTLLYLPTAIVKKYYAQVSSAKYSSAEGGYVVSCSATLPAFNIFIGTTKISIPGSYIAYSPLTEGGSTCFGGLQPNTGIGLNIFGDIALKAAYVVFEYSGSSPRLGWANKDLA</sequence>
<evidence type="ECO:0000256" key="2">
    <source>
        <dbReference type="ARBA" id="ARBA00022670"/>
    </source>
</evidence>
<organism evidence="8 9">
    <name type="scientific">Seiridium unicorne</name>
    <dbReference type="NCBI Taxonomy" id="138068"/>
    <lineage>
        <taxon>Eukaryota</taxon>
        <taxon>Fungi</taxon>
        <taxon>Dikarya</taxon>
        <taxon>Ascomycota</taxon>
        <taxon>Pezizomycotina</taxon>
        <taxon>Sordariomycetes</taxon>
        <taxon>Xylariomycetidae</taxon>
        <taxon>Amphisphaeriales</taxon>
        <taxon>Sporocadaceae</taxon>
        <taxon>Seiridium</taxon>
    </lineage>
</organism>
<protein>
    <submittedName>
        <fullName evidence="8">Peptidase A1 domain-containing protein</fullName>
    </submittedName>
</protein>
<feature type="chain" id="PRO_5045600902" evidence="6">
    <location>
        <begin position="20"/>
        <end position="420"/>
    </location>
</feature>
<keyword evidence="6" id="KW-0732">Signal</keyword>
<feature type="signal peptide" evidence="6">
    <location>
        <begin position="1"/>
        <end position="19"/>
    </location>
</feature>
<reference evidence="8 9" key="1">
    <citation type="journal article" date="2024" name="J. Plant Pathol.">
        <title>Sequence and assembly of the genome of Seiridium unicorne, isolate CBS 538.82, causal agent of cypress canker disease.</title>
        <authorList>
            <person name="Scali E."/>
            <person name="Rocca G.D."/>
            <person name="Danti R."/>
            <person name="Garbelotto M."/>
            <person name="Barberini S."/>
            <person name="Baroncelli R."/>
            <person name="Emiliani G."/>
        </authorList>
    </citation>
    <scope>NUCLEOTIDE SEQUENCE [LARGE SCALE GENOMIC DNA]</scope>
    <source>
        <strain evidence="8 9">BM-138-508</strain>
    </source>
</reference>
<dbReference type="PROSITE" id="PS00141">
    <property type="entry name" value="ASP_PROTEASE"/>
    <property type="match status" value="1"/>
</dbReference>
<proteinExistence type="inferred from homology"/>
<dbReference type="InterPro" id="IPR033121">
    <property type="entry name" value="PEPTIDASE_A1"/>
</dbReference>
<comment type="similarity">
    <text evidence="1 5">Belongs to the peptidase A1 family.</text>
</comment>
<dbReference type="Pfam" id="PF00026">
    <property type="entry name" value="Asp"/>
    <property type="match status" value="1"/>
</dbReference>
<evidence type="ECO:0000256" key="3">
    <source>
        <dbReference type="ARBA" id="ARBA00022750"/>
    </source>
</evidence>
<dbReference type="SUPFAM" id="SSF50630">
    <property type="entry name" value="Acid proteases"/>
    <property type="match status" value="1"/>
</dbReference>
<dbReference type="InterPro" id="IPR034163">
    <property type="entry name" value="Aspergillopepsin-like_cat_dom"/>
</dbReference>
<feature type="domain" description="Peptidase A1" evidence="7">
    <location>
        <begin position="103"/>
        <end position="415"/>
    </location>
</feature>
<dbReference type="CDD" id="cd06097">
    <property type="entry name" value="Aspergillopepsin_like"/>
    <property type="match status" value="1"/>
</dbReference>
<gene>
    <name evidence="8" type="ORF">SUNI508_09245</name>
</gene>
<evidence type="ECO:0000313" key="8">
    <source>
        <dbReference type="EMBL" id="KAK9417006.1"/>
    </source>
</evidence>
<keyword evidence="9" id="KW-1185">Reference proteome</keyword>
<dbReference type="PANTHER" id="PTHR47966:SF2">
    <property type="entry name" value="ASPERGILLOPEPSIN-1-RELATED"/>
    <property type="match status" value="1"/>
</dbReference>
<dbReference type="PANTHER" id="PTHR47966">
    <property type="entry name" value="BETA-SITE APP-CLEAVING ENZYME, ISOFORM A-RELATED"/>
    <property type="match status" value="1"/>
</dbReference>
<name>A0ABR2URG2_9PEZI</name>
<dbReference type="PROSITE" id="PS51767">
    <property type="entry name" value="PEPTIDASE_A1"/>
    <property type="match status" value="1"/>
</dbReference>
<evidence type="ECO:0000313" key="9">
    <source>
        <dbReference type="Proteomes" id="UP001408356"/>
    </source>
</evidence>
<dbReference type="PRINTS" id="PR00792">
    <property type="entry name" value="PEPSIN"/>
</dbReference>
<comment type="caution">
    <text evidence="8">The sequence shown here is derived from an EMBL/GenBank/DDBJ whole genome shotgun (WGS) entry which is preliminary data.</text>
</comment>
<evidence type="ECO:0000256" key="4">
    <source>
        <dbReference type="ARBA" id="ARBA00022801"/>
    </source>
</evidence>
<dbReference type="Proteomes" id="UP001408356">
    <property type="component" value="Unassembled WGS sequence"/>
</dbReference>
<keyword evidence="2 5" id="KW-0645">Protease</keyword>
<evidence type="ECO:0000256" key="5">
    <source>
        <dbReference type="RuleBase" id="RU000454"/>
    </source>
</evidence>
<evidence type="ECO:0000256" key="1">
    <source>
        <dbReference type="ARBA" id="ARBA00007447"/>
    </source>
</evidence>
<dbReference type="InterPro" id="IPR001461">
    <property type="entry name" value="Aspartic_peptidase_A1"/>
</dbReference>
<dbReference type="EMBL" id="JARVKF010000402">
    <property type="protein sequence ID" value="KAK9417006.1"/>
    <property type="molecule type" value="Genomic_DNA"/>
</dbReference>
<evidence type="ECO:0000259" key="7">
    <source>
        <dbReference type="PROSITE" id="PS51767"/>
    </source>
</evidence>
<accession>A0ABR2URG2</accession>
<keyword evidence="3 5" id="KW-0064">Aspartyl protease</keyword>
<dbReference type="InterPro" id="IPR021109">
    <property type="entry name" value="Peptidase_aspartic_dom_sf"/>
</dbReference>